<feature type="domain" description="DUF4283" evidence="2">
    <location>
        <begin position="119"/>
        <end position="173"/>
    </location>
</feature>
<sequence>IIAYSKVSLLSEESFSSASLERPGSSISEGLKRLPKKVKNKSPDDPELEDVVMEDGLPKISWQNKLVGNVEDRGLGDEVVVESKLEIGEDDYTISTKVEYLEITFSERTREWIDRSMAKTIVVRLFGEKISYKVVVGHLQSLWGLTRRFQVVDLDKKFFLVKLGNQKDYDNALMER</sequence>
<evidence type="ECO:0000313" key="4">
    <source>
        <dbReference type="Proteomes" id="UP000593568"/>
    </source>
</evidence>
<evidence type="ECO:0000313" key="3">
    <source>
        <dbReference type="EMBL" id="MBA0781415.1"/>
    </source>
</evidence>
<name>A0A7J9FA12_9ROSI</name>
<gene>
    <name evidence="3" type="ORF">Gotri_002342</name>
</gene>
<evidence type="ECO:0000256" key="1">
    <source>
        <dbReference type="SAM" id="MobiDB-lite"/>
    </source>
</evidence>
<dbReference type="InterPro" id="IPR025558">
    <property type="entry name" value="DUF4283"/>
</dbReference>
<protein>
    <recommendedName>
        <fullName evidence="2">DUF4283 domain-containing protein</fullName>
    </recommendedName>
</protein>
<keyword evidence="4" id="KW-1185">Reference proteome</keyword>
<proteinExistence type="predicted"/>
<dbReference type="Pfam" id="PF14111">
    <property type="entry name" value="DUF4283"/>
    <property type="match status" value="1"/>
</dbReference>
<feature type="non-terminal residue" evidence="3">
    <location>
        <position position="1"/>
    </location>
</feature>
<evidence type="ECO:0000259" key="2">
    <source>
        <dbReference type="Pfam" id="PF14111"/>
    </source>
</evidence>
<comment type="caution">
    <text evidence="3">The sequence shown here is derived from an EMBL/GenBank/DDBJ whole genome shotgun (WGS) entry which is preliminary data.</text>
</comment>
<dbReference type="Proteomes" id="UP000593568">
    <property type="component" value="Unassembled WGS sequence"/>
</dbReference>
<reference evidence="3 4" key="1">
    <citation type="journal article" date="2019" name="Genome Biol. Evol.">
        <title>Insights into the evolution of the New World diploid cottons (Gossypium, subgenus Houzingenia) based on genome sequencing.</title>
        <authorList>
            <person name="Grover C.E."/>
            <person name="Arick M.A. 2nd"/>
            <person name="Thrash A."/>
            <person name="Conover J.L."/>
            <person name="Sanders W.S."/>
            <person name="Peterson D.G."/>
            <person name="Frelichowski J.E."/>
            <person name="Scheffler J.A."/>
            <person name="Scheffler B.E."/>
            <person name="Wendel J.F."/>
        </authorList>
    </citation>
    <scope>NUCLEOTIDE SEQUENCE [LARGE SCALE GENOMIC DNA]</scope>
    <source>
        <strain evidence="3">8</strain>
        <tissue evidence="3">Leaf</tissue>
    </source>
</reference>
<organism evidence="3 4">
    <name type="scientific">Gossypium trilobum</name>
    <dbReference type="NCBI Taxonomy" id="34281"/>
    <lineage>
        <taxon>Eukaryota</taxon>
        <taxon>Viridiplantae</taxon>
        <taxon>Streptophyta</taxon>
        <taxon>Embryophyta</taxon>
        <taxon>Tracheophyta</taxon>
        <taxon>Spermatophyta</taxon>
        <taxon>Magnoliopsida</taxon>
        <taxon>eudicotyledons</taxon>
        <taxon>Gunneridae</taxon>
        <taxon>Pentapetalae</taxon>
        <taxon>rosids</taxon>
        <taxon>malvids</taxon>
        <taxon>Malvales</taxon>
        <taxon>Malvaceae</taxon>
        <taxon>Malvoideae</taxon>
        <taxon>Gossypium</taxon>
    </lineage>
</organism>
<accession>A0A7J9FA12</accession>
<feature type="region of interest" description="Disordered" evidence="1">
    <location>
        <begin position="13"/>
        <end position="49"/>
    </location>
</feature>
<dbReference type="AlphaFoldDB" id="A0A7J9FA12"/>
<dbReference type="EMBL" id="JABEZW010000012">
    <property type="protein sequence ID" value="MBA0781415.1"/>
    <property type="molecule type" value="Genomic_DNA"/>
</dbReference>